<protein>
    <submittedName>
        <fullName evidence="2">Helix-turn-helix domain-containing protein</fullName>
    </submittedName>
</protein>
<accession>A0AA95K028</accession>
<dbReference type="AlphaFoldDB" id="A0AA95K028"/>
<evidence type="ECO:0000313" key="2">
    <source>
        <dbReference type="EMBL" id="WGL55641.1"/>
    </source>
</evidence>
<organism evidence="2 3">
    <name type="scientific">Kluyvera intermedia</name>
    <name type="common">Enterobacter intermedius</name>
    <dbReference type="NCBI Taxonomy" id="61648"/>
    <lineage>
        <taxon>Bacteria</taxon>
        <taxon>Pseudomonadati</taxon>
        <taxon>Pseudomonadota</taxon>
        <taxon>Gammaproteobacteria</taxon>
        <taxon>Enterobacterales</taxon>
        <taxon>Enterobacteriaceae</taxon>
        <taxon>Kluyvera</taxon>
    </lineage>
</organism>
<reference evidence="2" key="1">
    <citation type="submission" date="2023-04" db="EMBL/GenBank/DDBJ databases">
        <title>APH(3)-Id, a novel chromosomal aminoglycoside phosphotransferase, identified from an environmental isolate of Kluyvera intermedia DW18.</title>
        <authorList>
            <person name="Sha Y."/>
        </authorList>
    </citation>
    <scope>NUCLEOTIDE SEQUENCE</scope>
    <source>
        <strain evidence="2">DW18</strain>
    </source>
</reference>
<proteinExistence type="predicted"/>
<feature type="domain" description="IprA winged helix-turn-helix" evidence="1">
    <location>
        <begin position="160"/>
        <end position="226"/>
    </location>
</feature>
<dbReference type="EMBL" id="CP123488">
    <property type="protein sequence ID" value="WGL55641.1"/>
    <property type="molecule type" value="Genomic_DNA"/>
</dbReference>
<dbReference type="Pfam" id="PF15977">
    <property type="entry name" value="HTH_46"/>
    <property type="match status" value="1"/>
</dbReference>
<gene>
    <name evidence="2" type="ORF">QBD33_18790</name>
</gene>
<dbReference type="InterPro" id="IPR041687">
    <property type="entry name" value="HTH_46"/>
</dbReference>
<evidence type="ECO:0000259" key="1">
    <source>
        <dbReference type="Pfam" id="PF15977"/>
    </source>
</evidence>
<sequence>MKLDFSENENVLHSFIFAQQAKPFAVVDALFSALLPFGQPFLLEAGDELLLNSAEHGNRIVLLESGVISYCRSDDRMQITSGFAPSILGLTDSYGITYDVPARPEHFLVAETVCSGRAVLLEDFVRIVEECELWHDVARFLAYRLMVMCVRDRELVGVDSYLKVRALLIEIWAYPDDYRQSVNVLNFVQRRTGISRSRTLKLLSELKKGGYINIENGRLISIWKLPAAY</sequence>
<dbReference type="Proteomes" id="UP001177527">
    <property type="component" value="Chromosome"/>
</dbReference>
<name>A0AA95K028_KLUIN</name>
<evidence type="ECO:0000313" key="3">
    <source>
        <dbReference type="Proteomes" id="UP001177527"/>
    </source>
</evidence>